<dbReference type="InterPro" id="IPR036754">
    <property type="entry name" value="YbaK/aa-tRNA-synt-asso_dom_sf"/>
</dbReference>
<evidence type="ECO:0000313" key="7">
    <source>
        <dbReference type="EMBL" id="MFH8585602.1"/>
    </source>
</evidence>
<dbReference type="PIRSF" id="PIRSF006181">
    <property type="entry name" value="EbsC_YbaK"/>
    <property type="match status" value="1"/>
</dbReference>
<dbReference type="SUPFAM" id="SSF55826">
    <property type="entry name" value="YbaK/ProRS associated domain"/>
    <property type="match status" value="1"/>
</dbReference>
<keyword evidence="3 4" id="KW-0456">Lyase</keyword>
<feature type="region of interest" description="Disordered" evidence="5">
    <location>
        <begin position="1"/>
        <end position="23"/>
    </location>
</feature>
<dbReference type="CDD" id="cd00002">
    <property type="entry name" value="YbaK_deacylase"/>
    <property type="match status" value="1"/>
</dbReference>
<evidence type="ECO:0000313" key="8">
    <source>
        <dbReference type="Proteomes" id="UP001610990"/>
    </source>
</evidence>
<dbReference type="PANTHER" id="PTHR30411">
    <property type="entry name" value="CYTOPLASMIC PROTEIN"/>
    <property type="match status" value="1"/>
</dbReference>
<dbReference type="NCBIfam" id="TIGR00011">
    <property type="entry name" value="YbaK_EbsC"/>
    <property type="match status" value="1"/>
</dbReference>
<sequence>MSKKSKKQAKHEPSRSGAGGTPATVALTASGVAFTVHAYEHDPTAASYGEEAAEALGVAPEQVFKTLLAEVDGTLTVAVVPVSGSLDLKALAAAVGGKRAAMADPAAAERSTGYVLGGISPLGQRKRLRTVVDASAEGRPTVCVSAGRRGLEVELSPADLVALTGARLAPIARG</sequence>
<protein>
    <recommendedName>
        <fullName evidence="4">Cys-tRNA(Pro)/Cys-tRNA(Cys) deacylase</fullName>
        <ecNumber evidence="4">4.2.-.-</ecNumber>
    </recommendedName>
</protein>
<evidence type="ECO:0000256" key="1">
    <source>
        <dbReference type="ARBA" id="ARBA00009798"/>
    </source>
</evidence>
<evidence type="ECO:0000256" key="5">
    <source>
        <dbReference type="SAM" id="MobiDB-lite"/>
    </source>
</evidence>
<reference evidence="7 8" key="1">
    <citation type="submission" date="2024-10" db="EMBL/GenBank/DDBJ databases">
        <title>The Natural Products Discovery Center: Release of the First 8490 Sequenced Strains for Exploring Actinobacteria Biosynthetic Diversity.</title>
        <authorList>
            <person name="Kalkreuter E."/>
            <person name="Kautsar S.A."/>
            <person name="Yang D."/>
            <person name="Bader C.D."/>
            <person name="Teijaro C.N."/>
            <person name="Fluegel L."/>
            <person name="Davis C.M."/>
            <person name="Simpson J.R."/>
            <person name="Lauterbach L."/>
            <person name="Steele A.D."/>
            <person name="Gui C."/>
            <person name="Meng S."/>
            <person name="Li G."/>
            <person name="Viehrig K."/>
            <person name="Ye F."/>
            <person name="Su P."/>
            <person name="Kiefer A.F."/>
            <person name="Nichols A."/>
            <person name="Cepeda A.J."/>
            <person name="Yan W."/>
            <person name="Fan B."/>
            <person name="Jiang Y."/>
            <person name="Adhikari A."/>
            <person name="Zheng C.-J."/>
            <person name="Schuster L."/>
            <person name="Cowan T.M."/>
            <person name="Smanski M.J."/>
            <person name="Chevrette M.G."/>
            <person name="De Carvalho L.P.S."/>
            <person name="Shen B."/>
        </authorList>
    </citation>
    <scope>NUCLEOTIDE SEQUENCE [LARGE SCALE GENOMIC DNA]</scope>
    <source>
        <strain evidence="7 8">NPDC018013</strain>
    </source>
</reference>
<accession>A0ABW7RC11</accession>
<feature type="domain" description="YbaK/aminoacyl-tRNA synthetase-associated" evidence="6">
    <location>
        <begin position="43"/>
        <end position="162"/>
    </location>
</feature>
<comment type="similarity">
    <text evidence="1 4">Belongs to the prolyl-tRNA editing family. YbaK/EbsC subfamily.</text>
</comment>
<dbReference type="EMBL" id="JBIRGH010000007">
    <property type="protein sequence ID" value="MFH8585602.1"/>
    <property type="molecule type" value="Genomic_DNA"/>
</dbReference>
<dbReference type="EC" id="4.2.-.-" evidence="4"/>
<evidence type="ECO:0000259" key="6">
    <source>
        <dbReference type="Pfam" id="PF04073"/>
    </source>
</evidence>
<proteinExistence type="inferred from homology"/>
<name>A0ABW7RC11_9ACTN</name>
<comment type="caution">
    <text evidence="7">The sequence shown here is derived from an EMBL/GenBank/DDBJ whole genome shotgun (WGS) entry which is preliminary data.</text>
</comment>
<keyword evidence="8" id="KW-1185">Reference proteome</keyword>
<dbReference type="PANTHER" id="PTHR30411:SF0">
    <property type="entry name" value="CYS-TRNA(PRO)_CYS-TRNA(CYS) DEACYLASE YBAK"/>
    <property type="match status" value="1"/>
</dbReference>
<dbReference type="Proteomes" id="UP001610990">
    <property type="component" value="Unassembled WGS sequence"/>
</dbReference>
<evidence type="ECO:0000256" key="3">
    <source>
        <dbReference type="ARBA" id="ARBA00023239"/>
    </source>
</evidence>
<dbReference type="Gene3D" id="3.90.960.10">
    <property type="entry name" value="YbaK/aminoacyl-tRNA synthetase-associated domain"/>
    <property type="match status" value="1"/>
</dbReference>
<dbReference type="Pfam" id="PF04073">
    <property type="entry name" value="tRNA_edit"/>
    <property type="match status" value="1"/>
</dbReference>
<evidence type="ECO:0000256" key="2">
    <source>
        <dbReference type="ARBA" id="ARBA00022917"/>
    </source>
</evidence>
<gene>
    <name evidence="7" type="primary">ybaK</name>
    <name evidence="7" type="ORF">ACH4GP_14500</name>
</gene>
<dbReference type="RefSeq" id="WP_367430621.1">
    <property type="nucleotide sequence ID" value="NZ_CP108413.1"/>
</dbReference>
<organism evidence="7 8">
    <name type="scientific">Streptomyces celluloflavus</name>
    <dbReference type="NCBI Taxonomy" id="58344"/>
    <lineage>
        <taxon>Bacteria</taxon>
        <taxon>Bacillati</taxon>
        <taxon>Actinomycetota</taxon>
        <taxon>Actinomycetes</taxon>
        <taxon>Kitasatosporales</taxon>
        <taxon>Streptomycetaceae</taxon>
        <taxon>Streptomyces</taxon>
    </lineage>
</organism>
<evidence type="ECO:0000256" key="4">
    <source>
        <dbReference type="PIRNR" id="PIRNR006181"/>
    </source>
</evidence>
<keyword evidence="2 4" id="KW-0648">Protein biosynthesis</keyword>
<dbReference type="InterPro" id="IPR004369">
    <property type="entry name" value="Prolyl-tRNA_editing_YbaK/EbsC"/>
</dbReference>
<dbReference type="InterPro" id="IPR007214">
    <property type="entry name" value="YbaK/aa-tRNA-synth-assoc-dom"/>
</dbReference>